<dbReference type="RefSeq" id="WP_114496629.1">
    <property type="nucleotide sequence ID" value="NZ_QPJW01000003.1"/>
</dbReference>
<feature type="transmembrane region" description="Helical" evidence="3">
    <location>
        <begin position="303"/>
        <end position="327"/>
    </location>
</feature>
<keyword evidence="3" id="KW-0812">Transmembrane</keyword>
<dbReference type="OrthoDB" id="1726708at2"/>
<feature type="transmembrane region" description="Helical" evidence="3">
    <location>
        <begin position="272"/>
        <end position="291"/>
    </location>
</feature>
<accession>A0A369BH26</accession>
<evidence type="ECO:0000256" key="3">
    <source>
        <dbReference type="SAM" id="Phobius"/>
    </source>
</evidence>
<sequence length="446" mass="49415">MSSKTREQEVSWLSETMSGQVDFEQRMLGSSGEIGLQYLRSLTNSDTISRYVIVPGYEMEDVKAFESYISSFPGTIQTGERQQILEYVLKGFAYIRIASRGYLFDAVKVESSGVGEAVNESIVQGPRDALSESIEMNLNLIRRRYQSAALKVDMLTLGKVSHTSVAILYDNDRVDQQVLKEMKKRIADVDIDILQSAGELEKYITPERFRIFPTMVVTERPDRVVFNIAEGKVAVIIDSNGFAIIAPVVFSDFFTAMDDKIQVPLVGWFLKIIRYIGLFLTLTLPALYVTFASYNPEILKVQISLLIAGSRAAVPYPSFMEVFLMLLMMEFLTEASLRLPKAIGPTATTVGGLILGQAATQAGLVSNIMIILVSAVAISNFIIPLSMMGYTIRVIKYGMVLFAITFGLVGIVVSIVGLIMYLSGLRSFGRPYMKMFALDSKVKGGQ</sequence>
<keyword evidence="3" id="KW-1133">Transmembrane helix</keyword>
<feature type="transmembrane region" description="Helical" evidence="3">
    <location>
        <begin position="364"/>
        <end position="385"/>
    </location>
</feature>
<dbReference type="PANTHER" id="PTHR22550">
    <property type="entry name" value="SPORE GERMINATION PROTEIN"/>
    <property type="match status" value="1"/>
</dbReference>
<reference evidence="4 5" key="1">
    <citation type="submission" date="2018-07" db="EMBL/GenBank/DDBJ databases">
        <title>Genomic Encyclopedia of Type Strains, Phase III (KMG-III): the genomes of soil and plant-associated and newly described type strains.</title>
        <authorList>
            <person name="Whitman W."/>
        </authorList>
    </citation>
    <scope>NUCLEOTIDE SEQUENCE [LARGE SCALE GENOMIC DNA]</scope>
    <source>
        <strain evidence="4 5">CECT 8333</strain>
    </source>
</reference>
<evidence type="ECO:0000313" key="4">
    <source>
        <dbReference type="EMBL" id="RCX20565.1"/>
    </source>
</evidence>
<dbReference type="GO" id="GO:0016020">
    <property type="term" value="C:membrane"/>
    <property type="evidence" value="ECO:0007669"/>
    <property type="project" value="InterPro"/>
</dbReference>
<gene>
    <name evidence="4" type="ORF">DFP94_103296</name>
</gene>
<name>A0A369BH26_9BACL</name>
<dbReference type="GO" id="GO:0009847">
    <property type="term" value="P:spore germination"/>
    <property type="evidence" value="ECO:0007669"/>
    <property type="project" value="InterPro"/>
</dbReference>
<dbReference type="AlphaFoldDB" id="A0A369BH26"/>
<evidence type="ECO:0000256" key="2">
    <source>
        <dbReference type="ARBA" id="ARBA00023136"/>
    </source>
</evidence>
<dbReference type="Pfam" id="PF03323">
    <property type="entry name" value="GerA"/>
    <property type="match status" value="1"/>
</dbReference>
<evidence type="ECO:0000313" key="5">
    <source>
        <dbReference type="Proteomes" id="UP000253090"/>
    </source>
</evidence>
<dbReference type="Proteomes" id="UP000253090">
    <property type="component" value="Unassembled WGS sequence"/>
</dbReference>
<dbReference type="InterPro" id="IPR004995">
    <property type="entry name" value="Spore_Ger"/>
</dbReference>
<dbReference type="EMBL" id="QPJW01000003">
    <property type="protein sequence ID" value="RCX20565.1"/>
    <property type="molecule type" value="Genomic_DNA"/>
</dbReference>
<evidence type="ECO:0000256" key="1">
    <source>
        <dbReference type="ARBA" id="ARBA00005278"/>
    </source>
</evidence>
<keyword evidence="5" id="KW-1185">Reference proteome</keyword>
<dbReference type="PIRSF" id="PIRSF005690">
    <property type="entry name" value="GerBA"/>
    <property type="match status" value="1"/>
</dbReference>
<keyword evidence="2 3" id="KW-0472">Membrane</keyword>
<protein>
    <submittedName>
        <fullName evidence="4">Spore germination protein</fullName>
    </submittedName>
</protein>
<comment type="caution">
    <text evidence="4">The sequence shown here is derived from an EMBL/GenBank/DDBJ whole genome shotgun (WGS) entry which is preliminary data.</text>
</comment>
<proteinExistence type="inferred from homology"/>
<comment type="similarity">
    <text evidence="1">Belongs to the GerABKA family.</text>
</comment>
<dbReference type="PANTHER" id="PTHR22550:SF5">
    <property type="entry name" value="LEUCINE ZIPPER PROTEIN 4"/>
    <property type="match status" value="1"/>
</dbReference>
<feature type="transmembrane region" description="Helical" evidence="3">
    <location>
        <begin position="397"/>
        <end position="422"/>
    </location>
</feature>
<dbReference type="InterPro" id="IPR050768">
    <property type="entry name" value="UPF0353/GerABKA_families"/>
</dbReference>
<organism evidence="4 5">
    <name type="scientific">Fontibacillus phaseoli</name>
    <dbReference type="NCBI Taxonomy" id="1416533"/>
    <lineage>
        <taxon>Bacteria</taxon>
        <taxon>Bacillati</taxon>
        <taxon>Bacillota</taxon>
        <taxon>Bacilli</taxon>
        <taxon>Bacillales</taxon>
        <taxon>Paenibacillaceae</taxon>
        <taxon>Fontibacillus</taxon>
    </lineage>
</organism>